<dbReference type="InterPro" id="IPR001926">
    <property type="entry name" value="TrpB-like_PALP"/>
</dbReference>
<evidence type="ECO:0000313" key="2">
    <source>
        <dbReference type="EMBL" id="KAK7745691.1"/>
    </source>
</evidence>
<comment type="caution">
    <text evidence="2">The sequence shown here is derived from an EMBL/GenBank/DDBJ whole genome shotgun (WGS) entry which is preliminary data.</text>
</comment>
<gene>
    <name evidence="2" type="ORF">SLS62_009657</name>
</gene>
<dbReference type="Proteomes" id="UP001320420">
    <property type="component" value="Unassembled WGS sequence"/>
</dbReference>
<dbReference type="InterPro" id="IPR050214">
    <property type="entry name" value="Cys_Synth/Cystath_Beta-Synth"/>
</dbReference>
<keyword evidence="3" id="KW-1185">Reference proteome</keyword>
<feature type="domain" description="Rhodanese" evidence="1">
    <location>
        <begin position="390"/>
        <end position="512"/>
    </location>
</feature>
<reference evidence="2 3" key="1">
    <citation type="submission" date="2024-02" db="EMBL/GenBank/DDBJ databases">
        <title>De novo assembly and annotation of 12 fungi associated with fruit tree decline syndrome in Ontario, Canada.</title>
        <authorList>
            <person name="Sulman M."/>
            <person name="Ellouze W."/>
            <person name="Ilyukhin E."/>
        </authorList>
    </citation>
    <scope>NUCLEOTIDE SEQUENCE [LARGE SCALE GENOMIC DNA]</scope>
    <source>
        <strain evidence="2 3">M11/M66-122</strain>
    </source>
</reference>
<evidence type="ECO:0000259" key="1">
    <source>
        <dbReference type="PROSITE" id="PS50206"/>
    </source>
</evidence>
<dbReference type="SUPFAM" id="SSF52821">
    <property type="entry name" value="Rhodanese/Cell cycle control phosphatase"/>
    <property type="match status" value="1"/>
</dbReference>
<dbReference type="EMBL" id="JAKJXP020000105">
    <property type="protein sequence ID" value="KAK7745691.1"/>
    <property type="molecule type" value="Genomic_DNA"/>
</dbReference>
<dbReference type="SUPFAM" id="SSF53686">
    <property type="entry name" value="Tryptophan synthase beta subunit-like PLP-dependent enzymes"/>
    <property type="match status" value="1"/>
</dbReference>
<dbReference type="SMART" id="SM00450">
    <property type="entry name" value="RHOD"/>
    <property type="match status" value="1"/>
</dbReference>
<dbReference type="CDD" id="cd00158">
    <property type="entry name" value="RHOD"/>
    <property type="match status" value="1"/>
</dbReference>
<protein>
    <recommendedName>
        <fullName evidence="1">Rhodanese domain-containing protein</fullName>
    </recommendedName>
</protein>
<dbReference type="Pfam" id="PF00291">
    <property type="entry name" value="PALP"/>
    <property type="match status" value="1"/>
</dbReference>
<evidence type="ECO:0000313" key="3">
    <source>
        <dbReference type="Proteomes" id="UP001320420"/>
    </source>
</evidence>
<dbReference type="InterPro" id="IPR036873">
    <property type="entry name" value="Rhodanese-like_dom_sf"/>
</dbReference>
<name>A0AAN9UD33_9PEZI</name>
<dbReference type="Gene3D" id="3.40.50.1100">
    <property type="match status" value="2"/>
</dbReference>
<dbReference type="FunFam" id="3.40.50.1100:FF:000058">
    <property type="entry name" value="Cysteine synthase B, putative"/>
    <property type="match status" value="1"/>
</dbReference>
<dbReference type="Pfam" id="PF00581">
    <property type="entry name" value="Rhodanese"/>
    <property type="match status" value="1"/>
</dbReference>
<dbReference type="PROSITE" id="PS50206">
    <property type="entry name" value="RHODANESE_3"/>
    <property type="match status" value="1"/>
</dbReference>
<sequence>MTENHLNVFTGPDSVKNYFDPDQAPPLPLVEIPDVLNPYRGDGVRIYAKMMTMHPANNVKCMPALNLLEHGVVPGKTKTIVEYSSGSTVISMSMVARVYHGISDTRAFLSNKTSVAKLRLMQFFGLDITLFGGPSQPEPTDHRGGIRRAEQMADSDDTINPNQYTNDNNWKSHIRWTGPQILKQLPEINLICAGLGTSGTMTGLGTFFKEAKPSVYRLGVVTAAGDRVPGPRSFSLLAPVEFPWKSSVDHIEHVGSHDSYRLSLDLCRQGIVCGPSSGFNLSGLYQFLAKKKADGTLASDLAADAAGEIHCVFLCCDLPYQYIGEYFDKLGEASGAFPPIRNDNLAKVDLHRYDEAWELAQDVALESFYALEPLSPGSQMAQLRTHQVVPQRDVTVLDLRQSIDFVQGSLPRAINVPLSSLSTSDRGSGDGDATATSPFFDAALLEKTWRELEDLFSADRIAELRGRRTLVVCYDGDTSRVATSVLRAKGVEASNIRGGVKALTTRDLASTSLFACAADVPEAPVVANETLPLVDDLDPRI</sequence>
<organism evidence="2 3">
    <name type="scientific">Diatrype stigma</name>
    <dbReference type="NCBI Taxonomy" id="117547"/>
    <lineage>
        <taxon>Eukaryota</taxon>
        <taxon>Fungi</taxon>
        <taxon>Dikarya</taxon>
        <taxon>Ascomycota</taxon>
        <taxon>Pezizomycotina</taxon>
        <taxon>Sordariomycetes</taxon>
        <taxon>Xylariomycetidae</taxon>
        <taxon>Xylariales</taxon>
        <taxon>Diatrypaceae</taxon>
        <taxon>Diatrype</taxon>
    </lineage>
</organism>
<dbReference type="AlphaFoldDB" id="A0AAN9UD33"/>
<dbReference type="Gene3D" id="3.40.250.10">
    <property type="entry name" value="Rhodanese-like domain"/>
    <property type="match status" value="1"/>
</dbReference>
<dbReference type="PANTHER" id="PTHR10314">
    <property type="entry name" value="CYSTATHIONINE BETA-SYNTHASE"/>
    <property type="match status" value="1"/>
</dbReference>
<dbReference type="InterPro" id="IPR001763">
    <property type="entry name" value="Rhodanese-like_dom"/>
</dbReference>
<proteinExistence type="predicted"/>
<accession>A0AAN9UD33</accession>
<dbReference type="InterPro" id="IPR036052">
    <property type="entry name" value="TrpB-like_PALP_sf"/>
</dbReference>